<keyword evidence="1" id="KW-1133">Transmembrane helix</keyword>
<feature type="transmembrane region" description="Helical" evidence="1">
    <location>
        <begin position="245"/>
        <end position="266"/>
    </location>
</feature>
<keyword evidence="3" id="KW-1185">Reference proteome</keyword>
<protein>
    <submittedName>
        <fullName evidence="2">Glycosyl transferase</fullName>
    </submittedName>
</protein>
<feature type="transmembrane region" description="Helical" evidence="1">
    <location>
        <begin position="415"/>
        <end position="434"/>
    </location>
</feature>
<feature type="transmembrane region" description="Helical" evidence="1">
    <location>
        <begin position="344"/>
        <end position="366"/>
    </location>
</feature>
<feature type="transmembrane region" description="Helical" evidence="1">
    <location>
        <begin position="317"/>
        <end position="337"/>
    </location>
</feature>
<sequence>MIEAPPGRPGAPVSERVRRPFTVGDLLAMVGFLALAMVVFGPFWRHVGTGYLYNSASDQHMWEWFFASTAHAVVNLDNPLLSPWQNHPLGVNMMANTTMLGLAIPLTPVTIVFGPSVTWAVALTGGLAGTAAGWYWVLSRHVVRSRIGAAVGGAFCGFAPPMISHANAHPNFAVLVLLPFIVLGVVRLLHTTRPVRDGVVLGLLVAYQIFLGEEPLLIGAVTFLIFAVSWLAIRRHEVDLRPRRLAAGLGTAAGVALVIVAFPLWWQFFGPQSYGSIEHGYAGNDAAAFTTFATESWAAQPEAARELSMNRTEENAFFGWPLVILFVVLTVCLWRVAVARAAAIAAFAMCWLSTGVFLIVDGSATAVPGPWLGMFDLPLFESVLESRFALGAVPAIAVLLAVATDRVLAGRRWVWPLWFAALAGALLPIAPTPLEVVRRPETPPFFAQGLWRNYVDPGGTVVPVPLPDSGSVEPLQWQVETGFAFPLPEGYFVGPGTDGKGTYGAPRRPLSRLLEEISEDGTEPVIDEGDRARALADLRYWNADVIVLPAHRYDDQLKAALEAILHKPARVVGNVWMWDVREFTP</sequence>
<evidence type="ECO:0000256" key="1">
    <source>
        <dbReference type="SAM" id="Phobius"/>
    </source>
</evidence>
<reference evidence="2 3" key="1">
    <citation type="submission" date="2019-02" db="EMBL/GenBank/DDBJ databases">
        <title>Draft genome sequence of Amycolatopsis sp. 8-3EHSu isolated from roots of Suaeda maritima.</title>
        <authorList>
            <person name="Duangmal K."/>
            <person name="Chantavorakit T."/>
        </authorList>
    </citation>
    <scope>NUCLEOTIDE SEQUENCE [LARGE SCALE GENOMIC DNA]</scope>
    <source>
        <strain evidence="2 3">8-3EHSu</strain>
    </source>
</reference>
<keyword evidence="1" id="KW-0472">Membrane</keyword>
<feature type="transmembrane region" description="Helical" evidence="1">
    <location>
        <begin position="386"/>
        <end position="403"/>
    </location>
</feature>
<feature type="transmembrane region" description="Helical" evidence="1">
    <location>
        <begin position="26"/>
        <end position="44"/>
    </location>
</feature>
<name>A0A4Q7J1K0_9PSEU</name>
<dbReference type="Proteomes" id="UP000292003">
    <property type="component" value="Unassembled WGS sequence"/>
</dbReference>
<dbReference type="OrthoDB" id="2369748at2"/>
<dbReference type="GO" id="GO:0016740">
    <property type="term" value="F:transferase activity"/>
    <property type="evidence" value="ECO:0007669"/>
    <property type="project" value="UniProtKB-KW"/>
</dbReference>
<evidence type="ECO:0000313" key="3">
    <source>
        <dbReference type="Proteomes" id="UP000292003"/>
    </source>
</evidence>
<gene>
    <name evidence="2" type="ORF">EWH70_28960</name>
</gene>
<feature type="transmembrane region" description="Helical" evidence="1">
    <location>
        <begin position="119"/>
        <end position="138"/>
    </location>
</feature>
<keyword evidence="2" id="KW-0808">Transferase</keyword>
<comment type="caution">
    <text evidence="2">The sequence shown here is derived from an EMBL/GenBank/DDBJ whole genome shotgun (WGS) entry which is preliminary data.</text>
</comment>
<dbReference type="EMBL" id="SFCC01000017">
    <property type="protein sequence ID" value="RZQ60336.1"/>
    <property type="molecule type" value="Genomic_DNA"/>
</dbReference>
<feature type="transmembrane region" description="Helical" evidence="1">
    <location>
        <begin position="172"/>
        <end position="189"/>
    </location>
</feature>
<evidence type="ECO:0000313" key="2">
    <source>
        <dbReference type="EMBL" id="RZQ60336.1"/>
    </source>
</evidence>
<dbReference type="AlphaFoldDB" id="A0A4Q7J1K0"/>
<organism evidence="2 3">
    <name type="scientific">Amycolatopsis suaedae</name>
    <dbReference type="NCBI Taxonomy" id="2510978"/>
    <lineage>
        <taxon>Bacteria</taxon>
        <taxon>Bacillati</taxon>
        <taxon>Actinomycetota</taxon>
        <taxon>Actinomycetes</taxon>
        <taxon>Pseudonocardiales</taxon>
        <taxon>Pseudonocardiaceae</taxon>
        <taxon>Amycolatopsis</taxon>
    </lineage>
</organism>
<keyword evidence="1" id="KW-0812">Transmembrane</keyword>
<proteinExistence type="predicted"/>
<feature type="transmembrane region" description="Helical" evidence="1">
    <location>
        <begin position="216"/>
        <end position="233"/>
    </location>
</feature>
<accession>A0A4Q7J1K0</accession>